<gene>
    <name evidence="3" type="ORF">ACFSUQ_06615</name>
</gene>
<comment type="caution">
    <text evidence="3">The sequence shown here is derived from an EMBL/GenBank/DDBJ whole genome shotgun (WGS) entry which is preliminary data.</text>
</comment>
<evidence type="ECO:0000313" key="3">
    <source>
        <dbReference type="EMBL" id="MFD2674966.1"/>
    </source>
</evidence>
<dbReference type="Pfam" id="PF01882">
    <property type="entry name" value="DUF58"/>
    <property type="match status" value="1"/>
</dbReference>
<dbReference type="Proteomes" id="UP001597453">
    <property type="component" value="Unassembled WGS sequence"/>
</dbReference>
<reference evidence="4" key="1">
    <citation type="journal article" date="2019" name="Int. J. Syst. Evol. Microbiol.">
        <title>The Global Catalogue of Microorganisms (GCM) 10K type strain sequencing project: providing services to taxonomists for standard genome sequencing and annotation.</title>
        <authorList>
            <consortium name="The Broad Institute Genomics Platform"/>
            <consortium name="The Broad Institute Genome Sequencing Center for Infectious Disease"/>
            <person name="Wu L."/>
            <person name="Ma J."/>
        </authorList>
    </citation>
    <scope>NUCLEOTIDE SEQUENCE [LARGE SCALE GENOMIC DNA]</scope>
    <source>
        <strain evidence="4">TISTR 1511</strain>
    </source>
</reference>
<keyword evidence="1" id="KW-0472">Membrane</keyword>
<organism evidence="3 4">
    <name type="scientific">Gulosibacter bifidus</name>
    <dbReference type="NCBI Taxonomy" id="272239"/>
    <lineage>
        <taxon>Bacteria</taxon>
        <taxon>Bacillati</taxon>
        <taxon>Actinomycetota</taxon>
        <taxon>Actinomycetes</taxon>
        <taxon>Micrococcales</taxon>
        <taxon>Microbacteriaceae</taxon>
        <taxon>Gulosibacter</taxon>
    </lineage>
</organism>
<feature type="transmembrane region" description="Helical" evidence="1">
    <location>
        <begin position="21"/>
        <end position="39"/>
    </location>
</feature>
<accession>A0ABW5RJW3</accession>
<dbReference type="RefSeq" id="WP_066058533.1">
    <property type="nucleotide sequence ID" value="NZ_JBHUNF010000004.1"/>
</dbReference>
<dbReference type="EMBL" id="JBHUNF010000004">
    <property type="protein sequence ID" value="MFD2674966.1"/>
    <property type="molecule type" value="Genomic_DNA"/>
</dbReference>
<keyword evidence="1" id="KW-1133">Transmembrane helix</keyword>
<name>A0ABW5RJW3_9MICO</name>
<evidence type="ECO:0000256" key="1">
    <source>
        <dbReference type="SAM" id="Phobius"/>
    </source>
</evidence>
<sequence length="412" mass="44258">MIRRPDSQELTRRFVVHPAGWAAVAALVVASVLAVGWGWQGAAAAAVITLVAMVVALVVVLRPVTFTVEVQTQQQRIVVGKVSVAELVVTAGKRGSSAAVVDVPVGDLRASFLVPRLAPGETWREPFLIPTEKRQVLALGPATASRTDAVGLISRDTVLSGRELIYVHPATLVPGYDATGLLRDIEGVQSETLSPSDVAFHALRDYQPGDDRRHVHWPTTAKHQRLVVRQFEETRRSEHVIIIDTRMASYPDPAKMSSPKPGERPQPASELALSIGASYGVEGIMLDREVAVWCGPEQLPMSTPTRFLDEVTAVECVTDPEAQVAEDRELDALVLAAVREAPQVSALTIVTGTEVADDAIVRALRAVPLSATGMCIRATTTGRVQRTQLDGAPMFTMSTLEQLRQVSAAVGA</sequence>
<evidence type="ECO:0000259" key="2">
    <source>
        <dbReference type="Pfam" id="PF01882"/>
    </source>
</evidence>
<keyword evidence="1" id="KW-0812">Transmembrane</keyword>
<keyword evidence="4" id="KW-1185">Reference proteome</keyword>
<feature type="transmembrane region" description="Helical" evidence="1">
    <location>
        <begin position="45"/>
        <end position="64"/>
    </location>
</feature>
<feature type="domain" description="DUF58" evidence="2">
    <location>
        <begin position="203"/>
        <end position="245"/>
    </location>
</feature>
<dbReference type="PANTHER" id="PTHR34351">
    <property type="entry name" value="SLR1927 PROTEIN-RELATED"/>
    <property type="match status" value="1"/>
</dbReference>
<dbReference type="PANTHER" id="PTHR34351:SF1">
    <property type="entry name" value="SLR1927 PROTEIN"/>
    <property type="match status" value="1"/>
</dbReference>
<proteinExistence type="predicted"/>
<protein>
    <submittedName>
        <fullName evidence="3">DUF58 domain-containing protein</fullName>
    </submittedName>
</protein>
<evidence type="ECO:0000313" key="4">
    <source>
        <dbReference type="Proteomes" id="UP001597453"/>
    </source>
</evidence>
<dbReference type="InterPro" id="IPR002881">
    <property type="entry name" value="DUF58"/>
</dbReference>